<keyword evidence="9 11" id="KW-0739">Sodium transport</keyword>
<evidence type="ECO:0000256" key="11">
    <source>
        <dbReference type="RuleBase" id="RU000679"/>
    </source>
</evidence>
<feature type="transmembrane region" description="Helical" evidence="12">
    <location>
        <begin position="45"/>
        <end position="62"/>
    </location>
</feature>
<evidence type="ECO:0000256" key="3">
    <source>
        <dbReference type="ARBA" id="ARBA00022461"/>
    </source>
</evidence>
<proteinExistence type="inferred from homology"/>
<protein>
    <submittedName>
        <fullName evidence="13">Uncharacterized protein</fullName>
    </submittedName>
</protein>
<dbReference type="GO" id="GO:0005886">
    <property type="term" value="C:plasma membrane"/>
    <property type="evidence" value="ECO:0007669"/>
    <property type="project" value="TreeGrafter"/>
</dbReference>
<evidence type="ECO:0000256" key="1">
    <source>
        <dbReference type="ARBA" id="ARBA00004141"/>
    </source>
</evidence>
<evidence type="ECO:0000256" key="12">
    <source>
        <dbReference type="SAM" id="Phobius"/>
    </source>
</evidence>
<evidence type="ECO:0000256" key="6">
    <source>
        <dbReference type="ARBA" id="ARBA00023053"/>
    </source>
</evidence>
<keyword evidence="3 11" id="KW-0894">Sodium channel</keyword>
<dbReference type="Gene3D" id="2.60.470.10">
    <property type="entry name" value="Acid-sensing ion channels like domains"/>
    <property type="match status" value="1"/>
</dbReference>
<keyword evidence="4 11" id="KW-0812">Transmembrane</keyword>
<dbReference type="InterPro" id="IPR001873">
    <property type="entry name" value="ENaC"/>
</dbReference>
<evidence type="ECO:0000256" key="5">
    <source>
        <dbReference type="ARBA" id="ARBA00022989"/>
    </source>
</evidence>
<dbReference type="Proteomes" id="UP000594262">
    <property type="component" value="Unplaced"/>
</dbReference>
<reference evidence="13" key="1">
    <citation type="submission" date="2021-01" db="UniProtKB">
        <authorList>
            <consortium name="EnsemblMetazoa"/>
        </authorList>
    </citation>
    <scope>IDENTIFICATION</scope>
</reference>
<keyword evidence="14" id="KW-1185">Reference proteome</keyword>
<dbReference type="Pfam" id="PF00858">
    <property type="entry name" value="ASC"/>
    <property type="match status" value="1"/>
</dbReference>
<evidence type="ECO:0000256" key="4">
    <source>
        <dbReference type="ARBA" id="ARBA00022692"/>
    </source>
</evidence>
<accession>A0A7M5VBR6</accession>
<keyword evidence="2 11" id="KW-0813">Transport</keyword>
<name>A0A7M5VBR6_9CNID</name>
<evidence type="ECO:0000256" key="2">
    <source>
        <dbReference type="ARBA" id="ARBA00022448"/>
    </source>
</evidence>
<dbReference type="OrthoDB" id="6538044at2759"/>
<keyword evidence="6" id="KW-0915">Sodium</keyword>
<comment type="subcellular location">
    <subcellularLocation>
        <location evidence="1">Membrane</location>
        <topology evidence="1">Multi-pass membrane protein</topology>
    </subcellularLocation>
</comment>
<organism evidence="13 14">
    <name type="scientific">Clytia hemisphaerica</name>
    <dbReference type="NCBI Taxonomy" id="252671"/>
    <lineage>
        <taxon>Eukaryota</taxon>
        <taxon>Metazoa</taxon>
        <taxon>Cnidaria</taxon>
        <taxon>Hydrozoa</taxon>
        <taxon>Hydroidolina</taxon>
        <taxon>Leptothecata</taxon>
        <taxon>Obeliida</taxon>
        <taxon>Clytiidae</taxon>
        <taxon>Clytia</taxon>
    </lineage>
</organism>
<evidence type="ECO:0000313" key="14">
    <source>
        <dbReference type="Proteomes" id="UP000594262"/>
    </source>
</evidence>
<dbReference type="AlphaFoldDB" id="A0A7M5VBR6"/>
<dbReference type="PANTHER" id="PTHR11690">
    <property type="entry name" value="AMILORIDE-SENSITIVE SODIUM CHANNEL-RELATED"/>
    <property type="match status" value="1"/>
</dbReference>
<keyword evidence="8 12" id="KW-0472">Membrane</keyword>
<evidence type="ECO:0000256" key="7">
    <source>
        <dbReference type="ARBA" id="ARBA00023065"/>
    </source>
</evidence>
<dbReference type="EnsemblMetazoa" id="CLYHEMT011173.1">
    <property type="protein sequence ID" value="CLYHEMP011173.1"/>
    <property type="gene ID" value="CLYHEMG011173"/>
</dbReference>
<evidence type="ECO:0000256" key="9">
    <source>
        <dbReference type="ARBA" id="ARBA00023201"/>
    </source>
</evidence>
<keyword evidence="10 11" id="KW-0407">Ion channel</keyword>
<keyword evidence="5 12" id="KW-1133">Transmembrane helix</keyword>
<evidence type="ECO:0000313" key="13">
    <source>
        <dbReference type="EnsemblMetazoa" id="CLYHEMP011173.1"/>
    </source>
</evidence>
<evidence type="ECO:0000256" key="8">
    <source>
        <dbReference type="ARBA" id="ARBA00023136"/>
    </source>
</evidence>
<evidence type="ECO:0000256" key="10">
    <source>
        <dbReference type="ARBA" id="ARBA00023303"/>
    </source>
</evidence>
<keyword evidence="7 11" id="KW-0406">Ion transport</keyword>
<comment type="similarity">
    <text evidence="11">Belongs to the amiloride-sensitive sodium channel (TC 1.A.6) family.</text>
</comment>
<dbReference type="GO" id="GO:0015280">
    <property type="term" value="F:ligand-gated sodium channel activity"/>
    <property type="evidence" value="ECO:0007669"/>
    <property type="project" value="TreeGrafter"/>
</dbReference>
<sequence length="300" mass="34125">MKTEADISIHHKPLKTHKELVEEFYSGITLHGFRFLFEGTNYRRVTWFIICSAVFAFSIYLFESLLNDYLAHKVNTSISRRYATGKFDFPTIVICPLGKAISSTKYDNYPIDIGIDDLKNLKRYLSSGNKEKDHNSSNTARFIQDLIQKGIDTKTKFINSYNLPFEEIFQSDVLEHLEPAGSCDFYDQKCNSSWFTARYIQGGSCYQFNGLESSLSLSLKAPKRIGYFDGFNLVLDFGKAMIANPSYSNAVITMFESFGTRDDHIPINGVIQLSTGTKLFAKITEKENKMLPSPYNTHCG</sequence>